<name>A0A1V9ZFN6_ACHHY</name>
<organism evidence="7 8">
    <name type="scientific">Achlya hypogyna</name>
    <name type="common">Oomycete</name>
    <name type="synonym">Protoachlya hypogyna</name>
    <dbReference type="NCBI Taxonomy" id="1202772"/>
    <lineage>
        <taxon>Eukaryota</taxon>
        <taxon>Sar</taxon>
        <taxon>Stramenopiles</taxon>
        <taxon>Oomycota</taxon>
        <taxon>Saprolegniomycetes</taxon>
        <taxon>Saprolegniales</taxon>
        <taxon>Achlyaceae</taxon>
        <taxon>Achlya</taxon>
    </lineage>
</organism>
<feature type="domain" description="Calcineurin-like phosphoesterase" evidence="4">
    <location>
        <begin position="288"/>
        <end position="495"/>
    </location>
</feature>
<dbReference type="Pfam" id="PF14008">
    <property type="entry name" value="Metallophos_C"/>
    <property type="match status" value="1"/>
</dbReference>
<evidence type="ECO:0000256" key="1">
    <source>
        <dbReference type="ARBA" id="ARBA00022729"/>
    </source>
</evidence>
<feature type="domain" description="Purple acid phosphatase N-terminal" evidence="6">
    <location>
        <begin position="183"/>
        <end position="277"/>
    </location>
</feature>
<evidence type="ECO:0000313" key="8">
    <source>
        <dbReference type="Proteomes" id="UP000243579"/>
    </source>
</evidence>
<evidence type="ECO:0000256" key="3">
    <source>
        <dbReference type="RuleBase" id="RU361203"/>
    </source>
</evidence>
<dbReference type="EMBL" id="JNBR01000137">
    <property type="protein sequence ID" value="OQR96640.1"/>
    <property type="molecule type" value="Genomic_DNA"/>
</dbReference>
<evidence type="ECO:0000259" key="6">
    <source>
        <dbReference type="Pfam" id="PF16656"/>
    </source>
</evidence>
<accession>A0A1V9ZFN6</accession>
<dbReference type="InterPro" id="IPR004843">
    <property type="entry name" value="Calcineurin-like_PHP"/>
</dbReference>
<keyword evidence="3" id="KW-0378">Hydrolase</keyword>
<gene>
    <name evidence="7" type="ORF">ACHHYP_14453</name>
</gene>
<dbReference type="Gene3D" id="2.60.40.380">
    <property type="entry name" value="Purple acid phosphatase-like, N-terminal"/>
    <property type="match status" value="1"/>
</dbReference>
<dbReference type="Proteomes" id="UP000243579">
    <property type="component" value="Unassembled WGS sequence"/>
</dbReference>
<dbReference type="OrthoDB" id="45007at2759"/>
<dbReference type="STRING" id="1202772.A0A1V9ZFN6"/>
<dbReference type="EC" id="3.1.3.2" evidence="3"/>
<keyword evidence="2" id="KW-0325">Glycoprotein</keyword>
<dbReference type="Pfam" id="PF00149">
    <property type="entry name" value="Metallophos"/>
    <property type="match status" value="1"/>
</dbReference>
<keyword evidence="8" id="KW-1185">Reference proteome</keyword>
<dbReference type="SUPFAM" id="SSF56300">
    <property type="entry name" value="Metallo-dependent phosphatases"/>
    <property type="match status" value="1"/>
</dbReference>
<dbReference type="CDD" id="cd00839">
    <property type="entry name" value="MPP_PAPs"/>
    <property type="match status" value="1"/>
</dbReference>
<evidence type="ECO:0000259" key="4">
    <source>
        <dbReference type="Pfam" id="PF00149"/>
    </source>
</evidence>
<dbReference type="Pfam" id="PF16656">
    <property type="entry name" value="Pur_ac_phosph_N"/>
    <property type="match status" value="1"/>
</dbReference>
<protein>
    <recommendedName>
        <fullName evidence="3">Purple acid phosphatase</fullName>
        <ecNumber evidence="3">3.1.3.2</ecNumber>
    </recommendedName>
</protein>
<sequence>MAFRQRIGLVAAATVLFCLMTLRDNFERRAMRYYFRANRAPTLDDDGDTDDLDETSFMPGWIENCVPYNISSTIDGAGVASVSWRTHRMYMSSNDDGWVECGVGAGHLQYRVMGGASVFATVNSISERDVAGNVTTHVASFAVPDSAMPYEFIVGSHHHGYSSLHRLGENIDYASTREFDCRPVRIHTAFGLTPDAYSIQWATDDSCTRGDHVLVLEEGDDARFDPSTAMVLPADSFTFGVRQEHVVLATSLKSNTRYSYYVGNSAYSRSIVHSFTTARGVDDASAPLRLLVTGDIGYQNAATLPMMQSEVARGLVDAVVSVGDYAYNLHSAKGVVGDIFMTEIEPIAAAVPFMVAMGNHEVKQHFSHYTHRFQLMPANARAVTIQGIPRRNNWFYSYNVGLVHFVVINTEVYFTKHTDEPAIAARQRAWLEADLLAANRNRTAAPWVIVVGHRPLYCTSDTECDMPASILRDAFEDLFYEHGVDLYLCGHQHNYERMYDVYRGTTERKERNMRATTHILTGAAGQSRVLPVRKPFLRPAEAWDAFRNNIFGYGRLVIQNATHLHWQQVECDPANPAASHLNGKAVDDVWLIQEHHGSFAH</sequence>
<dbReference type="PANTHER" id="PTHR45867">
    <property type="entry name" value="PURPLE ACID PHOSPHATASE"/>
    <property type="match status" value="1"/>
</dbReference>
<dbReference type="InterPro" id="IPR008963">
    <property type="entry name" value="Purple_acid_Pase-like_N"/>
</dbReference>
<dbReference type="InterPro" id="IPR041792">
    <property type="entry name" value="MPP_PAP"/>
</dbReference>
<dbReference type="Gene3D" id="3.60.21.10">
    <property type="match status" value="1"/>
</dbReference>
<evidence type="ECO:0000259" key="5">
    <source>
        <dbReference type="Pfam" id="PF14008"/>
    </source>
</evidence>
<evidence type="ECO:0000313" key="7">
    <source>
        <dbReference type="EMBL" id="OQR96640.1"/>
    </source>
</evidence>
<dbReference type="GO" id="GO:0046872">
    <property type="term" value="F:metal ion binding"/>
    <property type="evidence" value="ECO:0007669"/>
    <property type="project" value="InterPro"/>
</dbReference>
<comment type="catalytic activity">
    <reaction evidence="3">
        <text>a phosphate monoester + H2O = an alcohol + phosphate</text>
        <dbReference type="Rhea" id="RHEA:15017"/>
        <dbReference type="ChEBI" id="CHEBI:15377"/>
        <dbReference type="ChEBI" id="CHEBI:30879"/>
        <dbReference type="ChEBI" id="CHEBI:43474"/>
        <dbReference type="ChEBI" id="CHEBI:67140"/>
        <dbReference type="EC" id="3.1.3.2"/>
    </reaction>
</comment>
<dbReference type="GO" id="GO:0003993">
    <property type="term" value="F:acid phosphatase activity"/>
    <property type="evidence" value="ECO:0007669"/>
    <property type="project" value="UniProtKB-EC"/>
</dbReference>
<dbReference type="PANTHER" id="PTHR45867:SF10">
    <property type="entry name" value="PURPLE ACID PHOSPHATASE"/>
    <property type="match status" value="1"/>
</dbReference>
<dbReference type="InterPro" id="IPR025733">
    <property type="entry name" value="PAPs_C"/>
</dbReference>
<comment type="similarity">
    <text evidence="3">Belongs to the metallophosphoesterase superfamily. Purple acid phosphatase family.</text>
</comment>
<dbReference type="SUPFAM" id="SSF49363">
    <property type="entry name" value="Purple acid phosphatase, N-terminal domain"/>
    <property type="match status" value="1"/>
</dbReference>
<keyword evidence="1" id="KW-0732">Signal</keyword>
<dbReference type="InterPro" id="IPR029052">
    <property type="entry name" value="Metallo-depent_PP-like"/>
</dbReference>
<dbReference type="InterPro" id="IPR015914">
    <property type="entry name" value="PAPs_N"/>
</dbReference>
<dbReference type="AlphaFoldDB" id="A0A1V9ZFN6"/>
<reference evidence="7 8" key="1">
    <citation type="journal article" date="2014" name="Genome Biol. Evol.">
        <title>The secreted proteins of Achlya hypogyna and Thraustotheca clavata identify the ancestral oomycete secretome and reveal gene acquisitions by horizontal gene transfer.</title>
        <authorList>
            <person name="Misner I."/>
            <person name="Blouin N."/>
            <person name="Leonard G."/>
            <person name="Richards T.A."/>
            <person name="Lane C.E."/>
        </authorList>
    </citation>
    <scope>NUCLEOTIDE SEQUENCE [LARGE SCALE GENOMIC DNA]</scope>
    <source>
        <strain evidence="7 8">ATCC 48635</strain>
    </source>
</reference>
<evidence type="ECO:0000256" key="2">
    <source>
        <dbReference type="ARBA" id="ARBA00023180"/>
    </source>
</evidence>
<proteinExistence type="inferred from homology"/>
<comment type="caution">
    <text evidence="7">The sequence shown here is derived from an EMBL/GenBank/DDBJ whole genome shotgun (WGS) entry which is preliminary data.</text>
</comment>
<feature type="domain" description="Purple acid phosphatase C-terminal" evidence="5">
    <location>
        <begin position="515"/>
        <end position="570"/>
    </location>
</feature>